<dbReference type="KEGG" id="shyd:CJD35_14790"/>
<dbReference type="RefSeq" id="WP_017184669.1">
    <property type="nucleotide sequence ID" value="NZ_BBQY01000004.1"/>
</dbReference>
<feature type="domain" description="TadE-like" evidence="2">
    <location>
        <begin position="23"/>
        <end position="65"/>
    </location>
</feature>
<organism evidence="3 5">
    <name type="scientific">Sphingobium xenophagum</name>
    <dbReference type="NCBI Taxonomy" id="121428"/>
    <lineage>
        <taxon>Bacteria</taxon>
        <taxon>Pseudomonadati</taxon>
        <taxon>Pseudomonadota</taxon>
        <taxon>Alphaproteobacteria</taxon>
        <taxon>Sphingomonadales</taxon>
        <taxon>Sphingomonadaceae</taxon>
        <taxon>Sphingobium</taxon>
    </lineage>
</organism>
<name>A0A249MW11_SPHXE</name>
<evidence type="ECO:0000256" key="1">
    <source>
        <dbReference type="SAM" id="Phobius"/>
    </source>
</evidence>
<reference evidence="4 6" key="1">
    <citation type="submission" date="2014-12" db="EMBL/GenBank/DDBJ databases">
        <title>Whole genome sequencing of Sphingobium xenophagum OW59.</title>
        <authorList>
            <person name="Ohta Y."/>
            <person name="Nishi S."/>
            <person name="Hatada Y."/>
        </authorList>
    </citation>
    <scope>NUCLEOTIDE SEQUENCE [LARGE SCALE GENOMIC DNA]</scope>
    <source>
        <strain evidence="4 6">OW59</strain>
    </source>
</reference>
<dbReference type="InterPro" id="IPR012495">
    <property type="entry name" value="TadE-like_dom"/>
</dbReference>
<evidence type="ECO:0000313" key="4">
    <source>
        <dbReference type="EMBL" id="GBH30525.1"/>
    </source>
</evidence>
<keyword evidence="1" id="KW-0472">Membrane</keyword>
<dbReference type="EMBL" id="BBQY01000004">
    <property type="protein sequence ID" value="GBH30525.1"/>
    <property type="molecule type" value="Genomic_DNA"/>
</dbReference>
<gene>
    <name evidence="3" type="ORF">CJD35_14790</name>
    <name evidence="4" type="ORF">MBESOW_P1780</name>
</gene>
<evidence type="ECO:0000313" key="5">
    <source>
        <dbReference type="Proteomes" id="UP000217141"/>
    </source>
</evidence>
<feature type="transmembrane region" description="Helical" evidence="1">
    <location>
        <begin position="24"/>
        <end position="51"/>
    </location>
</feature>
<dbReference type="Pfam" id="PF07811">
    <property type="entry name" value="TadE"/>
    <property type="match status" value="1"/>
</dbReference>
<keyword evidence="1" id="KW-0812">Transmembrane</keyword>
<dbReference type="Proteomes" id="UP000217141">
    <property type="component" value="Chromosome I"/>
</dbReference>
<evidence type="ECO:0000313" key="3">
    <source>
        <dbReference type="EMBL" id="ASY45553.1"/>
    </source>
</evidence>
<dbReference type="STRING" id="1192759.GCA_000277525_03887"/>
<accession>A0A401J1N8</accession>
<protein>
    <recommendedName>
        <fullName evidence="2">TadE-like domain-containing protein</fullName>
    </recommendedName>
</protein>
<keyword evidence="6" id="KW-1185">Reference proteome</keyword>
<keyword evidence="1" id="KW-1133">Transmembrane helix</keyword>
<proteinExistence type="predicted"/>
<sequence>MKRAVSRWPGRGLLRALRRDKRGVTVLEFAFVAPVLILILMFLFDTAYYLYARAILSGEVQAAGRASALETATQANRDALDGVVEASVKRLVAGGDFSFSRMAYKSYGRAQSKAEAFVDGNGDGICNNNETFDDANGNNVRDLDSGVTGQGGAKDVTIYTVTLRYNRIFPMAYLLGWSQQVTMASSTILRNQPFDKQSEPLTGNCI</sequence>
<accession>A0A249MW11</accession>
<evidence type="ECO:0000313" key="6">
    <source>
        <dbReference type="Proteomes" id="UP000290975"/>
    </source>
</evidence>
<evidence type="ECO:0000259" key="2">
    <source>
        <dbReference type="Pfam" id="PF07811"/>
    </source>
</evidence>
<dbReference type="Proteomes" id="UP000290975">
    <property type="component" value="Unassembled WGS sequence"/>
</dbReference>
<reference evidence="3 5" key="2">
    <citation type="submission" date="2017-08" db="EMBL/GenBank/DDBJ databases">
        <title>Whole Genome Sequence of Sphingobium hydrophobicum C1: Insights into Adaption to the Electronic-waste Contaminated Sediment.</title>
        <authorList>
            <person name="Song D."/>
            <person name="Chen X."/>
            <person name="Xu M."/>
        </authorList>
    </citation>
    <scope>NUCLEOTIDE SEQUENCE [LARGE SCALE GENOMIC DNA]</scope>
    <source>
        <strain evidence="3 5">C1</strain>
    </source>
</reference>
<dbReference type="EMBL" id="CP022745">
    <property type="protein sequence ID" value="ASY45553.1"/>
    <property type="molecule type" value="Genomic_DNA"/>
</dbReference>
<dbReference type="AlphaFoldDB" id="A0A249MW11"/>